<dbReference type="PANTHER" id="PTHR21180:SF32">
    <property type="entry name" value="ENDONUCLEASE_EXONUCLEASE_PHOSPHATASE FAMILY DOMAIN-CONTAINING PROTEIN 1"/>
    <property type="match status" value="1"/>
</dbReference>
<name>A0A1H6BJT0_9ACTN</name>
<keyword evidence="2" id="KW-1133">Transmembrane helix</keyword>
<sequence length="237" mass="24704">MIHRDVFEDFFEPVSKGTHHVVGEQRIDDRWGRLSPGRPGARALALVGLLAVLLAGGYLWASRPRPQPPAGDVPAPSAAASPTVLAEPTPAGLIVHVAGKVRKPGVVTLPVGARVADAIQAAGGLRPGARTGSLNLARRVVDGEQLMVGLPAPSTPAVQPGAGPTAPQGTGAPGEPLDLNTATVEQFDTLPGVGPVLAQRIVEYRTRHGGFRSVEQLQDVTGIGERRYAELKPLVRV</sequence>
<dbReference type="InterPro" id="IPR010994">
    <property type="entry name" value="RuvA_2-like"/>
</dbReference>
<evidence type="ECO:0000313" key="4">
    <source>
        <dbReference type="EMBL" id="SEG60904.1"/>
    </source>
</evidence>
<feature type="region of interest" description="Disordered" evidence="1">
    <location>
        <begin position="155"/>
        <end position="177"/>
    </location>
</feature>
<feature type="transmembrane region" description="Helical" evidence="2">
    <location>
        <begin position="43"/>
        <end position="61"/>
    </location>
</feature>
<dbReference type="Pfam" id="PF12836">
    <property type="entry name" value="HHH_3"/>
    <property type="match status" value="1"/>
</dbReference>
<keyword evidence="5" id="KW-1185">Reference proteome</keyword>
<dbReference type="Gene3D" id="3.10.560.10">
    <property type="entry name" value="Outer membrane lipoprotein wza domain like"/>
    <property type="match status" value="1"/>
</dbReference>
<evidence type="ECO:0000256" key="1">
    <source>
        <dbReference type="SAM" id="MobiDB-lite"/>
    </source>
</evidence>
<dbReference type="InterPro" id="IPR019554">
    <property type="entry name" value="Soluble_ligand-bd"/>
</dbReference>
<evidence type="ECO:0000313" key="5">
    <source>
        <dbReference type="Proteomes" id="UP000236723"/>
    </source>
</evidence>
<dbReference type="EMBL" id="FNVO01000007">
    <property type="protein sequence ID" value="SEG60904.1"/>
    <property type="molecule type" value="Genomic_DNA"/>
</dbReference>
<organism evidence="4 5">
    <name type="scientific">Thermomonospora echinospora</name>
    <dbReference type="NCBI Taxonomy" id="1992"/>
    <lineage>
        <taxon>Bacteria</taxon>
        <taxon>Bacillati</taxon>
        <taxon>Actinomycetota</taxon>
        <taxon>Actinomycetes</taxon>
        <taxon>Streptosporangiales</taxon>
        <taxon>Thermomonosporaceae</taxon>
        <taxon>Thermomonospora</taxon>
    </lineage>
</organism>
<dbReference type="SUPFAM" id="SSF47781">
    <property type="entry name" value="RuvA domain 2-like"/>
    <property type="match status" value="1"/>
</dbReference>
<accession>A0A1H6BJT0</accession>
<protein>
    <submittedName>
        <fullName evidence="4">Competence protein ComEA</fullName>
    </submittedName>
</protein>
<dbReference type="InterPro" id="IPR051675">
    <property type="entry name" value="Endo/Exo/Phosphatase_dom_1"/>
</dbReference>
<gene>
    <name evidence="4" type="ORF">SAMN04489712_107166</name>
</gene>
<dbReference type="Pfam" id="PF10531">
    <property type="entry name" value="SLBB"/>
    <property type="match status" value="1"/>
</dbReference>
<keyword evidence="2" id="KW-0812">Transmembrane</keyword>
<reference evidence="5" key="1">
    <citation type="submission" date="2016-10" db="EMBL/GenBank/DDBJ databases">
        <authorList>
            <person name="Varghese N."/>
            <person name="Submissions S."/>
        </authorList>
    </citation>
    <scope>NUCLEOTIDE SEQUENCE [LARGE SCALE GENOMIC DNA]</scope>
    <source>
        <strain evidence="5">DSM 43163</strain>
    </source>
</reference>
<keyword evidence="2" id="KW-0472">Membrane</keyword>
<evidence type="ECO:0000256" key="2">
    <source>
        <dbReference type="SAM" id="Phobius"/>
    </source>
</evidence>
<proteinExistence type="predicted"/>
<dbReference type="GO" id="GO:0015628">
    <property type="term" value="P:protein secretion by the type II secretion system"/>
    <property type="evidence" value="ECO:0007669"/>
    <property type="project" value="TreeGrafter"/>
</dbReference>
<dbReference type="Gene3D" id="1.10.150.320">
    <property type="entry name" value="Photosystem II 12 kDa extrinsic protein"/>
    <property type="match status" value="1"/>
</dbReference>
<evidence type="ECO:0000259" key="3">
    <source>
        <dbReference type="Pfam" id="PF10531"/>
    </source>
</evidence>
<dbReference type="PANTHER" id="PTHR21180">
    <property type="entry name" value="ENDONUCLEASE/EXONUCLEASE/PHOSPHATASE FAMILY DOMAIN-CONTAINING PROTEIN 1"/>
    <property type="match status" value="1"/>
</dbReference>
<feature type="domain" description="Soluble ligand binding" evidence="3">
    <location>
        <begin position="94"/>
        <end position="145"/>
    </location>
</feature>
<dbReference type="GO" id="GO:0015627">
    <property type="term" value="C:type II protein secretion system complex"/>
    <property type="evidence" value="ECO:0007669"/>
    <property type="project" value="TreeGrafter"/>
</dbReference>
<feature type="compositionally biased region" description="Low complexity" evidence="1">
    <location>
        <begin position="155"/>
        <end position="174"/>
    </location>
</feature>
<dbReference type="AlphaFoldDB" id="A0A1H6BJT0"/>
<dbReference type="Proteomes" id="UP000236723">
    <property type="component" value="Unassembled WGS sequence"/>
</dbReference>